<dbReference type="PANTHER" id="PTHR38451:SF1">
    <property type="entry name" value="TRNA (ADENINE(22)-N(1))-METHYLTRANSFERASE"/>
    <property type="match status" value="1"/>
</dbReference>
<sequence length="234" mass="26513">MNEQHLSKRLEKVADYVLEEGTVADIGSDHAYLPVYLVGNSLCEYAIAGELNEGPLNSAIEKIKANHLSDKVEARLGSGLSVLEGRKADTVVIAGMGGPLIANILQEGQKHLPDVKRLVLQPNVAAEHVRRWLKKNGWSLIDEAIVEEDGHIYEILVADRSGVDPYKEETVEKQLWLGPYLMESKEPPFHAKWRKEYDQLKRIKSQLQLAKNTHAQRRIEEMNMKMNWLEEVLS</sequence>
<dbReference type="STRING" id="745820.SAMN04488053_101826"/>
<dbReference type="PANTHER" id="PTHR38451">
    <property type="entry name" value="TRNA (ADENINE(22)-N(1))-METHYLTRANSFERASE"/>
    <property type="match status" value="1"/>
</dbReference>
<reference evidence="2" key="1">
    <citation type="submission" date="2016-10" db="EMBL/GenBank/DDBJ databases">
        <authorList>
            <person name="Varghese N."/>
            <person name="Submissions S."/>
        </authorList>
    </citation>
    <scope>NUCLEOTIDE SEQUENCE [LARGE SCALE GENOMIC DNA]</scope>
    <source>
        <strain evidence="2">CGMCC 1.10369</strain>
    </source>
</reference>
<organism evidence="1 2">
    <name type="scientific">Alkalicoccus daliensis</name>
    <dbReference type="NCBI Taxonomy" id="745820"/>
    <lineage>
        <taxon>Bacteria</taxon>
        <taxon>Bacillati</taxon>
        <taxon>Bacillota</taxon>
        <taxon>Bacilli</taxon>
        <taxon>Bacillales</taxon>
        <taxon>Bacillaceae</taxon>
        <taxon>Alkalicoccus</taxon>
    </lineage>
</organism>
<keyword evidence="1" id="KW-0808">Transferase</keyword>
<dbReference type="GO" id="GO:0032259">
    <property type="term" value="P:methylation"/>
    <property type="evidence" value="ECO:0007669"/>
    <property type="project" value="UniProtKB-KW"/>
</dbReference>
<dbReference type="EMBL" id="FNIL01000001">
    <property type="protein sequence ID" value="SDN42958.1"/>
    <property type="molecule type" value="Genomic_DNA"/>
</dbReference>
<dbReference type="RefSeq" id="WP_090840811.1">
    <property type="nucleotide sequence ID" value="NZ_FNIL01000001.1"/>
</dbReference>
<keyword evidence="2" id="KW-1185">Reference proteome</keyword>
<gene>
    <name evidence="1" type="ORF">SAMN04488053_101826</name>
</gene>
<dbReference type="AlphaFoldDB" id="A0A1H0BBI3"/>
<name>A0A1H0BBI3_9BACI</name>
<proteinExistence type="predicted"/>
<evidence type="ECO:0000313" key="2">
    <source>
        <dbReference type="Proteomes" id="UP000198778"/>
    </source>
</evidence>
<dbReference type="SUPFAM" id="SSF53335">
    <property type="entry name" value="S-adenosyl-L-methionine-dependent methyltransferases"/>
    <property type="match status" value="1"/>
</dbReference>
<dbReference type="Gene3D" id="1.10.287.1890">
    <property type="match status" value="1"/>
</dbReference>
<dbReference type="Proteomes" id="UP000198778">
    <property type="component" value="Unassembled WGS sequence"/>
</dbReference>
<protein>
    <submittedName>
        <fullName evidence="1">tRNA (Adenine22-N1)-methyltransferase</fullName>
    </submittedName>
</protein>
<dbReference type="InterPro" id="IPR029063">
    <property type="entry name" value="SAM-dependent_MTases_sf"/>
</dbReference>
<dbReference type="PIRSF" id="PIRSF018637">
    <property type="entry name" value="TrmK"/>
    <property type="match status" value="1"/>
</dbReference>
<keyword evidence="1" id="KW-0489">Methyltransferase</keyword>
<accession>A0A1H0BBI3</accession>
<dbReference type="InterPro" id="IPR006901">
    <property type="entry name" value="TrmK"/>
</dbReference>
<dbReference type="GO" id="GO:0160105">
    <property type="term" value="F:tRNA (adenine(22)-N1)-methyltransferase activity"/>
    <property type="evidence" value="ECO:0007669"/>
    <property type="project" value="InterPro"/>
</dbReference>
<evidence type="ECO:0000313" key="1">
    <source>
        <dbReference type="EMBL" id="SDN42958.1"/>
    </source>
</evidence>
<dbReference type="Pfam" id="PF04816">
    <property type="entry name" value="TrmK"/>
    <property type="match status" value="1"/>
</dbReference>
<dbReference type="Gene3D" id="3.40.50.150">
    <property type="entry name" value="Vaccinia Virus protein VP39"/>
    <property type="match status" value="1"/>
</dbReference>
<dbReference type="OrthoDB" id="5881184at2"/>